<dbReference type="InterPro" id="IPR013253">
    <property type="entry name" value="Spc7_domain"/>
</dbReference>
<evidence type="ECO:0000313" key="3">
    <source>
        <dbReference type="EMBL" id="KAG7666073.1"/>
    </source>
</evidence>
<gene>
    <name evidence="3" type="ORF">J8A68_000329</name>
</gene>
<evidence type="ECO:0000256" key="1">
    <source>
        <dbReference type="SAM" id="MobiDB-lite"/>
    </source>
</evidence>
<feature type="compositionally biased region" description="Low complexity" evidence="1">
    <location>
        <begin position="369"/>
        <end position="378"/>
    </location>
</feature>
<accession>A0A8J5QRA3</accession>
<dbReference type="EMBL" id="JAGSYN010000043">
    <property type="protein sequence ID" value="KAG7666073.1"/>
    <property type="molecule type" value="Genomic_DNA"/>
</dbReference>
<feature type="region of interest" description="Disordered" evidence="1">
    <location>
        <begin position="211"/>
        <end position="260"/>
    </location>
</feature>
<name>A0A8J5QRA3_9ASCO</name>
<dbReference type="Pfam" id="PF08317">
    <property type="entry name" value="Spc7"/>
    <property type="match status" value="1"/>
</dbReference>
<dbReference type="GeneID" id="73467130"/>
<feature type="region of interest" description="Disordered" evidence="1">
    <location>
        <begin position="113"/>
        <end position="157"/>
    </location>
</feature>
<dbReference type="GO" id="GO:1990758">
    <property type="term" value="P:mitotic sister chromatid biorientation"/>
    <property type="evidence" value="ECO:0007669"/>
    <property type="project" value="TreeGrafter"/>
</dbReference>
<proteinExistence type="predicted"/>
<keyword evidence="4" id="KW-1185">Reference proteome</keyword>
<evidence type="ECO:0000313" key="4">
    <source>
        <dbReference type="Proteomes" id="UP000694255"/>
    </source>
</evidence>
<dbReference type="OrthoDB" id="5592879at2759"/>
<reference evidence="3 4" key="1">
    <citation type="journal article" date="2021" name="DNA Res.">
        <title>Genome analysis of Candida subhashii reveals its hybrid nature and dual mitochondrial genome conformations.</title>
        <authorList>
            <person name="Mixao V."/>
            <person name="Hegedusova E."/>
            <person name="Saus E."/>
            <person name="Pryszcz L.P."/>
            <person name="Cillingova A."/>
            <person name="Nosek J."/>
            <person name="Gabaldon T."/>
        </authorList>
    </citation>
    <scope>NUCLEOTIDE SEQUENCE [LARGE SCALE GENOMIC DNA]</scope>
    <source>
        <strain evidence="3 4">CBS 10753</strain>
    </source>
</reference>
<dbReference type="Proteomes" id="UP000694255">
    <property type="component" value="Unassembled WGS sequence"/>
</dbReference>
<comment type="caution">
    <text evidence="3">The sequence shown here is derived from an EMBL/GenBank/DDBJ whole genome shotgun (WGS) entry which is preliminary data.</text>
</comment>
<protein>
    <recommendedName>
        <fullName evidence="2">Spc7 kinetochore protein domain-containing protein</fullName>
    </recommendedName>
</protein>
<dbReference type="Pfam" id="PF15402">
    <property type="entry name" value="MELT_2"/>
    <property type="match status" value="2"/>
</dbReference>
<dbReference type="GO" id="GO:0000776">
    <property type="term" value="C:kinetochore"/>
    <property type="evidence" value="ECO:0007669"/>
    <property type="project" value="TreeGrafter"/>
</dbReference>
<feature type="compositionally biased region" description="Polar residues" evidence="1">
    <location>
        <begin position="114"/>
        <end position="135"/>
    </location>
</feature>
<dbReference type="GO" id="GO:0034501">
    <property type="term" value="P:protein localization to kinetochore"/>
    <property type="evidence" value="ECO:0007669"/>
    <property type="project" value="TreeGrafter"/>
</dbReference>
<dbReference type="InterPro" id="IPR033338">
    <property type="entry name" value="Spc105/Spc7"/>
</dbReference>
<dbReference type="PANTHER" id="PTHR28260">
    <property type="entry name" value="SPINDLE POLE BODY COMPONENT SPC105"/>
    <property type="match status" value="1"/>
</dbReference>
<feature type="domain" description="Spc7 kinetochore protein" evidence="2">
    <location>
        <begin position="450"/>
        <end position="758"/>
    </location>
</feature>
<dbReference type="RefSeq" id="XP_049266305.1">
    <property type="nucleotide sequence ID" value="XM_049407158.1"/>
</dbReference>
<evidence type="ECO:0000259" key="2">
    <source>
        <dbReference type="SMART" id="SM00787"/>
    </source>
</evidence>
<dbReference type="SMART" id="SM00787">
    <property type="entry name" value="Spc7"/>
    <property type="match status" value="1"/>
</dbReference>
<organism evidence="3 4">
    <name type="scientific">[Candida] subhashii</name>
    <dbReference type="NCBI Taxonomy" id="561895"/>
    <lineage>
        <taxon>Eukaryota</taxon>
        <taxon>Fungi</taxon>
        <taxon>Dikarya</taxon>
        <taxon>Ascomycota</taxon>
        <taxon>Saccharomycotina</taxon>
        <taxon>Pichiomycetes</taxon>
        <taxon>Debaryomycetaceae</taxon>
        <taxon>Spathaspora</taxon>
    </lineage>
</organism>
<dbReference type="GO" id="GO:0007094">
    <property type="term" value="P:mitotic spindle assembly checkpoint signaling"/>
    <property type="evidence" value="ECO:0007669"/>
    <property type="project" value="TreeGrafter"/>
</dbReference>
<dbReference type="AlphaFoldDB" id="A0A8J5QRA3"/>
<feature type="region of interest" description="Disordered" evidence="1">
    <location>
        <begin position="312"/>
        <end position="332"/>
    </location>
</feature>
<feature type="compositionally biased region" description="Low complexity" evidence="1">
    <location>
        <begin position="221"/>
        <end position="234"/>
    </location>
</feature>
<feature type="region of interest" description="Disordered" evidence="1">
    <location>
        <begin position="344"/>
        <end position="378"/>
    </location>
</feature>
<dbReference type="PANTHER" id="PTHR28260:SF1">
    <property type="entry name" value="SPINDLE POLE BODY COMPONENT SPC105"/>
    <property type="match status" value="1"/>
</dbReference>
<sequence length="903" mass="101972">MKKSILKDNTLPLPNSNRRVSFAPDVTLHKFDLVSNKRRKTISSNEITSTSSDLGSAIFGTSDGTNKGYLSPVTREFNQNEIGDDHDLSNGYNEDLSDVSMELTGEIHSLMEVSKQQNSETRQSNSNTSLSNPPIATSDEGKEQTGLLPQPHHFGPEAKIDDEQEITMDITAVFTHTSSGKAESTFDTSIQKLEKSGPQFIKTNEIESVDHISGNEGKQPSANAFAKNSSSSHNPSAKDSETGNNEDEQNKENLPEDSTMTMELTRVLSNIRPNHQGKNLNSNVQHMSRKHLISCPEKGSSNLSNEAFVGKVPTNSQSRSEDCGGDSQPMELTQTIPKITRISESSRMTSFSRYVPGREEDLTPKHSRSSSPSKESHIIYSTSQPSGVLYSDKPEMAESEIVHIESNSEANTSVLGPDLSGLEEQVTTTMIPLAQVSSSNEHFDGNAGRENTEGKEAHIPVTFSQFINDINIQFYDDMDLNMHRLGRFRINNEVDSAELGDYALALPKVELLSLLEFINDELCKSIAEGQKLYSEHCHTIGTSNPPIIREYYEADEDKKISMVHKLHMIRDFTKLNAQRNWYDWRTQLSKTLLTKLNEMQFSNDRAELNQTMDKFKDIKEGLAKSVSGLRQKLCLVSDLKSKVESMNSSRIKELKEQILHSKQKRSLARTALNTKTEELHQSEQTLLLSQEDKSLLEDQLAQAEKQFHDTKRYEFMEINLLNHRLYCLQGLLKLKLNGFSERSIVEFIFDGAISCMFDSKNNELRCSSLENALKTPKLLDVIPRLPALAPCESLIGKFLHFRMQWKWLKQLDLDLSRFAAFYPVHVEIDEQSIQFTIKYYNFEHDYKLQIFGKVSLSKLIKYDVHYGLIVEMKGSKKRLSNALVCKHLLHDLPELSLKGVVIK</sequence>